<dbReference type="InterPro" id="IPR053159">
    <property type="entry name" value="Hybrid_Histidine_Kinase"/>
</dbReference>
<proteinExistence type="predicted"/>
<evidence type="ECO:0000256" key="1">
    <source>
        <dbReference type="ARBA" id="ARBA00000085"/>
    </source>
</evidence>
<dbReference type="InterPro" id="IPR036890">
    <property type="entry name" value="HATPase_C_sf"/>
</dbReference>
<protein>
    <recommendedName>
        <fullName evidence="2">histidine kinase</fullName>
        <ecNumber evidence="2">2.7.13.3</ecNumber>
    </recommendedName>
</protein>
<evidence type="ECO:0000259" key="7">
    <source>
        <dbReference type="PROSITE" id="PS50109"/>
    </source>
</evidence>
<dbReference type="EC" id="2.7.13.3" evidence="2"/>
<dbReference type="InterPro" id="IPR041664">
    <property type="entry name" value="AAA_16"/>
</dbReference>
<dbReference type="InterPro" id="IPR036097">
    <property type="entry name" value="HisK_dim/P_sf"/>
</dbReference>
<dbReference type="InterPro" id="IPR004358">
    <property type="entry name" value="Sig_transdc_His_kin-like_C"/>
</dbReference>
<evidence type="ECO:0000313" key="9">
    <source>
        <dbReference type="Proteomes" id="UP000239001"/>
    </source>
</evidence>
<dbReference type="InterPro" id="IPR003018">
    <property type="entry name" value="GAF"/>
</dbReference>
<dbReference type="Proteomes" id="UP000239001">
    <property type="component" value="Unassembled WGS sequence"/>
</dbReference>
<dbReference type="InterPro" id="IPR011009">
    <property type="entry name" value="Kinase-like_dom_sf"/>
</dbReference>
<comment type="caution">
    <text evidence="8">The sequence shown here is derived from an EMBL/GenBank/DDBJ whole genome shotgun (WGS) entry which is preliminary data.</text>
</comment>
<dbReference type="CDD" id="cd00082">
    <property type="entry name" value="HisKA"/>
    <property type="match status" value="1"/>
</dbReference>
<name>A0A2T1LVE6_9CHRO</name>
<evidence type="ECO:0000313" key="8">
    <source>
        <dbReference type="EMBL" id="PSF35692.1"/>
    </source>
</evidence>
<dbReference type="SMART" id="SM00387">
    <property type="entry name" value="HATPase_c"/>
    <property type="match status" value="1"/>
</dbReference>
<dbReference type="SUPFAM" id="SSF55781">
    <property type="entry name" value="GAF domain-like"/>
    <property type="match status" value="1"/>
</dbReference>
<keyword evidence="4 8" id="KW-0418">Kinase</keyword>
<dbReference type="Gene3D" id="3.30.565.10">
    <property type="entry name" value="Histidine kinase-like ATPase, C-terminal domain"/>
    <property type="match status" value="1"/>
</dbReference>
<dbReference type="Pfam" id="PF02518">
    <property type="entry name" value="HATPase_c"/>
    <property type="match status" value="1"/>
</dbReference>
<reference evidence="8 9" key="1">
    <citation type="submission" date="2018-03" db="EMBL/GenBank/DDBJ databases">
        <title>The ancient ancestry and fast evolution of plastids.</title>
        <authorList>
            <person name="Moore K.R."/>
            <person name="Magnabosco C."/>
            <person name="Momper L."/>
            <person name="Gold D.A."/>
            <person name="Bosak T."/>
            <person name="Fournier G.P."/>
        </authorList>
    </citation>
    <scope>NUCLEOTIDE SEQUENCE [LARGE SCALE GENOMIC DNA]</scope>
    <source>
        <strain evidence="8 9">CCALA 016</strain>
    </source>
</reference>
<evidence type="ECO:0000256" key="4">
    <source>
        <dbReference type="ARBA" id="ARBA00022777"/>
    </source>
</evidence>
<keyword evidence="3" id="KW-0597">Phosphoprotein</keyword>
<feature type="domain" description="Histidine kinase" evidence="7">
    <location>
        <begin position="1618"/>
        <end position="1829"/>
    </location>
</feature>
<sequence length="1829" mass="208486">MEIGNVKIVTQIHESSNSIIYRGIWQENQQSVILKVLRLDYPTPAQLHRYQQEYSFTHSLNIDGVIKSYAIQSYQRTQVIIFEDFGATSLKQLFQEQSLSVEEWLWFGIKLSDILGRIHSENIIHKDINPANIVFNPETKQLKIIDFGISTQLNREYPTLQNPNLLEGTLAYMSPEQTGRMNRSLDYRTDFYSLGITFYELLTGQLPFNNSEPLDLVHCHLAKSPISPHEIKSDIPEIISQIILKMMAKNSEERYQSAWGIKADLEKCYQQLQSKKIISNFVLGQQDISETFQIPQKLYGRELEIQSLLTHFEQVSQGQRKIMLVAGYSGIGKSALVQEIYKPITRQKGYFISGKFADVGTRSAQLQLNIPYASLIQAFSELIRQILTETEAQVNQWKQKLLDVLGINGQIIVEVIPEVELILGKQPNVPNLPPTEAQNRFNLVLQNFLAVFAKKEHPLVIFLDDLQWADQATLKLIKSLMTQSTIQSLFLIGTYRNNEVKKGHPLKLLQEELQKEGINIPHLLLQPLKIDVIKAILVDTFNINLTKTQEIAELILQKTQGNPFFINEFLKFLYTDKLINFNSQLGRWVWNIEQIKTVPIANNVVELIADKIQKLSESTQKVIRIASCIGHRFDFNTLLIVAQKTPQEINQALLDTIQEGLIIPIGNEYKYLTIESQNDYTKVFYRFIHDRVQQAAYSLLSLKQKQDIHLEIGQLLLHYFSPEEQEERIFEIVNQLNFSLPLITSQKKRNELAELNLIAGKKAKISAAYDASFKYLKQGLELLSTERWQKQYSLTLELYLEAAETAYLCVNFAETERLVLIIIKNANNLLDKVKAYEIELASYIYHHKYIEAIEIGLSVLKLLGVNIPKHPNQIALLFTLLKIRFSLLGKKIDDLVNLPSMTNLKAQAIIRIIIVIAPSIYMANPSLLFIAIVLGIQLSLKYGNSKESAYLYSIYGLICCGKLNDIETGYKFGNLALELLKKRNIKFLESKIVLSIEMGIKFWKEDLKNTLSSLKENYQLAMQIGDLEYSGYSASVFSNHVLFSLSNLSLAEQEMNLFSQSLQNLKQERNVNFVNLTRQVALNFIGQAENPCLIVGQAYNEYELLPLELEISDRNKLLQIYTHKLILNYFFGNYQTALENSDIAVQYIDGGVGTLTIPTYYLYDALCRLAIYPTSNLAQKQSIQQKIKKIQQQFNYWSQHAPMNFANKFYLIEAEKNRIFNQPQKAIDCYEKSLDLAQKHDYLAEEALGYELAAKFYISQHKERLARNYMQEARYCYTKWGALAKVKHLEKNYPQLLTLEAENQISATLTSQETHQLLDLATVMQAHQAIAEELVLDKLLMNLMQILITNVGAQKGYLILDNQGNLSIEAQGNAEQEQYTVLQSLPLIGYIPISVINYVMRTRNSLILDNASEDGNFSSDLYIQTHQLKSILCTPLITQGQLKGIIYLENNLICGAFTLPRLKLIQLLSGQAAIAIENAQLYNQLEQKVIERTQELTKTLETLKTTQQELIQSEKLAALGQLIAGIAHEINTPLGVINSSIGNIRYFFSQNLKPFLDFWETLTPQNQSDLLALIEKVSQPTNPLSTREQRQLKKTLITELEQQQIKNAPNLAKILINIGIHEQLNPWLPLLHTTEGEKLLKTAAEFANIQTSINNIATATERASKVVFALKTYARYDQGGEKVQSDIIQSIETVLILYQNLLKQGIEVITQYPEKTPLIWCYPDEINQVWTNLIYNALQAMEFKGILSIKVQTQTQTHQLFVSITDSGKGIPTETLPYIFDPFFTTKPAGEGSGLGLHIVRQIIEKHQGNIEVTSLVGQTTFTVALPIG</sequence>
<dbReference type="InterPro" id="IPR027417">
    <property type="entry name" value="P-loop_NTPase"/>
</dbReference>
<feature type="domain" description="Protein kinase" evidence="6">
    <location>
        <begin position="6"/>
        <end position="272"/>
    </location>
</feature>
<dbReference type="Gene3D" id="1.10.287.130">
    <property type="match status" value="1"/>
</dbReference>
<dbReference type="GO" id="GO:0000155">
    <property type="term" value="F:phosphorelay sensor kinase activity"/>
    <property type="evidence" value="ECO:0007669"/>
    <property type="project" value="InterPro"/>
</dbReference>
<dbReference type="CDD" id="cd14014">
    <property type="entry name" value="STKc_PknB_like"/>
    <property type="match status" value="1"/>
</dbReference>
<dbReference type="Pfam" id="PF01590">
    <property type="entry name" value="GAF"/>
    <property type="match status" value="1"/>
</dbReference>
<dbReference type="PANTHER" id="PTHR43642">
    <property type="entry name" value="HYBRID SIGNAL TRANSDUCTION HISTIDINE KINASE G"/>
    <property type="match status" value="1"/>
</dbReference>
<dbReference type="Gene3D" id="3.40.50.300">
    <property type="entry name" value="P-loop containing nucleotide triphosphate hydrolases"/>
    <property type="match status" value="1"/>
</dbReference>
<dbReference type="RefSeq" id="WP_106457880.1">
    <property type="nucleotide sequence ID" value="NZ_PXOH01000018.1"/>
</dbReference>
<dbReference type="Pfam" id="PF25503">
    <property type="entry name" value="TPR_CHK1"/>
    <property type="match status" value="1"/>
</dbReference>
<comment type="catalytic activity">
    <reaction evidence="1">
        <text>ATP + protein L-histidine = ADP + protein N-phospho-L-histidine.</text>
        <dbReference type="EC" id="2.7.13.3"/>
    </reaction>
</comment>
<dbReference type="PROSITE" id="PS50011">
    <property type="entry name" value="PROTEIN_KINASE_DOM"/>
    <property type="match status" value="1"/>
</dbReference>
<evidence type="ECO:0000256" key="3">
    <source>
        <dbReference type="ARBA" id="ARBA00022553"/>
    </source>
</evidence>
<dbReference type="SMART" id="SM00065">
    <property type="entry name" value="GAF"/>
    <property type="match status" value="1"/>
</dbReference>
<keyword evidence="5" id="KW-0902">Two-component regulatory system</keyword>
<dbReference type="InterPro" id="IPR005467">
    <property type="entry name" value="His_kinase_dom"/>
</dbReference>
<accession>A0A2T1LVE6</accession>
<dbReference type="SUPFAM" id="SSF56112">
    <property type="entry name" value="Protein kinase-like (PK-like)"/>
    <property type="match status" value="1"/>
</dbReference>
<evidence type="ECO:0000256" key="2">
    <source>
        <dbReference type="ARBA" id="ARBA00012438"/>
    </source>
</evidence>
<dbReference type="Gene3D" id="1.10.510.10">
    <property type="entry name" value="Transferase(Phosphotransferase) domain 1"/>
    <property type="match status" value="1"/>
</dbReference>
<organism evidence="8 9">
    <name type="scientific">Aphanothece hegewaldii CCALA 016</name>
    <dbReference type="NCBI Taxonomy" id="2107694"/>
    <lineage>
        <taxon>Bacteria</taxon>
        <taxon>Bacillati</taxon>
        <taxon>Cyanobacteriota</taxon>
        <taxon>Cyanophyceae</taxon>
        <taxon>Oscillatoriophycideae</taxon>
        <taxon>Chroococcales</taxon>
        <taxon>Aphanothecaceae</taxon>
        <taxon>Aphanothece</taxon>
    </lineage>
</organism>
<dbReference type="SUPFAM" id="SSF52540">
    <property type="entry name" value="P-loop containing nucleoside triphosphate hydrolases"/>
    <property type="match status" value="1"/>
</dbReference>
<dbReference type="EMBL" id="PXOH01000018">
    <property type="protein sequence ID" value="PSF35692.1"/>
    <property type="molecule type" value="Genomic_DNA"/>
</dbReference>
<dbReference type="InterPro" id="IPR029016">
    <property type="entry name" value="GAF-like_dom_sf"/>
</dbReference>
<reference evidence="8 9" key="2">
    <citation type="submission" date="2018-03" db="EMBL/GenBank/DDBJ databases">
        <authorList>
            <person name="Keele B.F."/>
        </authorList>
    </citation>
    <scope>NUCLEOTIDE SEQUENCE [LARGE SCALE GENOMIC DNA]</scope>
    <source>
        <strain evidence="8 9">CCALA 016</strain>
    </source>
</reference>
<gene>
    <name evidence="8" type="ORF">C7H19_15760</name>
</gene>
<dbReference type="PANTHER" id="PTHR43642:SF1">
    <property type="entry name" value="HYBRID SIGNAL TRANSDUCTION HISTIDINE KINASE G"/>
    <property type="match status" value="1"/>
</dbReference>
<dbReference type="SUPFAM" id="SSF55874">
    <property type="entry name" value="ATPase domain of HSP90 chaperone/DNA topoisomerase II/histidine kinase"/>
    <property type="match status" value="1"/>
</dbReference>
<dbReference type="SUPFAM" id="SSF47384">
    <property type="entry name" value="Homodimeric domain of signal transducing histidine kinase"/>
    <property type="match status" value="1"/>
</dbReference>
<dbReference type="PRINTS" id="PR00344">
    <property type="entry name" value="BCTRLSENSOR"/>
</dbReference>
<dbReference type="GO" id="GO:0005524">
    <property type="term" value="F:ATP binding"/>
    <property type="evidence" value="ECO:0007669"/>
    <property type="project" value="InterPro"/>
</dbReference>
<evidence type="ECO:0000259" key="6">
    <source>
        <dbReference type="PROSITE" id="PS50011"/>
    </source>
</evidence>
<dbReference type="Pfam" id="PF13191">
    <property type="entry name" value="AAA_16"/>
    <property type="match status" value="1"/>
</dbReference>
<dbReference type="InterPro" id="IPR003594">
    <property type="entry name" value="HATPase_dom"/>
</dbReference>
<dbReference type="Gene3D" id="3.30.450.40">
    <property type="match status" value="1"/>
</dbReference>
<dbReference type="PROSITE" id="PS50109">
    <property type="entry name" value="HIS_KIN"/>
    <property type="match status" value="1"/>
</dbReference>
<dbReference type="InterPro" id="IPR003661">
    <property type="entry name" value="HisK_dim/P_dom"/>
</dbReference>
<dbReference type="Pfam" id="PF00069">
    <property type="entry name" value="Pkinase"/>
    <property type="match status" value="1"/>
</dbReference>
<keyword evidence="9" id="KW-1185">Reference proteome</keyword>
<evidence type="ECO:0000256" key="5">
    <source>
        <dbReference type="ARBA" id="ARBA00023012"/>
    </source>
</evidence>
<keyword evidence="4 8" id="KW-0808">Transferase</keyword>
<dbReference type="OrthoDB" id="9801841at2"/>
<dbReference type="InterPro" id="IPR000719">
    <property type="entry name" value="Prot_kinase_dom"/>
</dbReference>